<comment type="function">
    <text evidence="5">Involved in rRNA-processing and ribosome biogenesis.</text>
</comment>
<evidence type="ECO:0000256" key="5">
    <source>
        <dbReference type="ARBA" id="ARBA00037300"/>
    </source>
</evidence>
<dbReference type="GO" id="GO:0032040">
    <property type="term" value="C:small-subunit processome"/>
    <property type="evidence" value="ECO:0007669"/>
    <property type="project" value="InterPro"/>
</dbReference>
<dbReference type="InterPro" id="IPR057776">
    <property type="entry name" value="UTP23_sensor"/>
</dbReference>
<evidence type="ECO:0000256" key="7">
    <source>
        <dbReference type="ARBA" id="ARBA00076388"/>
    </source>
</evidence>
<reference evidence="11 12" key="1">
    <citation type="submission" date="2017-01" db="EMBL/GenBank/DDBJ databases">
        <authorList>
            <person name="Mah S.A."/>
            <person name="Swanson W.J."/>
            <person name="Moy G.W."/>
            <person name="Vacquier V.D."/>
        </authorList>
    </citation>
    <scope>NUCLEOTIDE SEQUENCE [LARGE SCALE GENOMIC DNA]</scope>
    <source>
        <strain evidence="11 12">GSMNP</strain>
    </source>
</reference>
<keyword evidence="9" id="KW-0472">Membrane</keyword>
<evidence type="ECO:0000256" key="8">
    <source>
        <dbReference type="SAM" id="MobiDB-lite"/>
    </source>
</evidence>
<accession>A0A1R1YFH3</accession>
<evidence type="ECO:0000313" key="12">
    <source>
        <dbReference type="Proteomes" id="UP000187283"/>
    </source>
</evidence>
<dbReference type="AlphaFoldDB" id="A0A1R1YFH3"/>
<dbReference type="EMBL" id="LSSN01000135">
    <property type="protein sequence ID" value="OMJ25649.1"/>
    <property type="molecule type" value="Genomic_DNA"/>
</dbReference>
<evidence type="ECO:0000256" key="2">
    <source>
        <dbReference type="ARBA" id="ARBA00022517"/>
    </source>
</evidence>
<evidence type="ECO:0000256" key="6">
    <source>
        <dbReference type="ARBA" id="ARBA00038503"/>
    </source>
</evidence>
<keyword evidence="4" id="KW-0539">Nucleus</keyword>
<evidence type="ECO:0000259" key="10">
    <source>
        <dbReference type="Pfam" id="PF24779"/>
    </source>
</evidence>
<evidence type="ECO:0000256" key="9">
    <source>
        <dbReference type="SAM" id="Phobius"/>
    </source>
</evidence>
<feature type="transmembrane region" description="Helical" evidence="9">
    <location>
        <begin position="158"/>
        <end position="179"/>
    </location>
</feature>
<dbReference type="GO" id="GO:0006364">
    <property type="term" value="P:rRNA processing"/>
    <property type="evidence" value="ECO:0007669"/>
    <property type="project" value="UniProtKB-KW"/>
</dbReference>
<protein>
    <recommendedName>
        <fullName evidence="7">U three protein 23</fullName>
    </recommendedName>
</protein>
<evidence type="ECO:0000256" key="1">
    <source>
        <dbReference type="ARBA" id="ARBA00004604"/>
    </source>
</evidence>
<comment type="subcellular location">
    <subcellularLocation>
        <location evidence="1">Nucleus</location>
        <location evidence="1">Nucleolus</location>
    </subcellularLocation>
</comment>
<gene>
    <name evidence="11" type="ORF">AYI70_g761</name>
</gene>
<keyword evidence="9" id="KW-0812">Transmembrane</keyword>
<feature type="domain" description="UTP23 sensor motif region" evidence="10">
    <location>
        <begin position="220"/>
        <end position="239"/>
    </location>
</feature>
<name>A0A1R1YFH3_9FUNG</name>
<proteinExistence type="inferred from homology"/>
<keyword evidence="9" id="KW-1133">Transmembrane helix</keyword>
<dbReference type="InterPro" id="IPR006984">
    <property type="entry name" value="Fcf1/UTP23"/>
</dbReference>
<evidence type="ECO:0000313" key="11">
    <source>
        <dbReference type="EMBL" id="OMJ25649.1"/>
    </source>
</evidence>
<dbReference type="PANTHER" id="PTHR12416">
    <property type="entry name" value="RRNA-PROCESSING PROTEIN UTP23 HOMOLOG"/>
    <property type="match status" value="1"/>
</dbReference>
<dbReference type="OrthoDB" id="25675at2759"/>
<dbReference type="Proteomes" id="UP000187283">
    <property type="component" value="Unassembled WGS sequence"/>
</dbReference>
<dbReference type="Pfam" id="PF04900">
    <property type="entry name" value="Fcf1"/>
    <property type="match status" value="1"/>
</dbReference>
<dbReference type="SUPFAM" id="SSF88723">
    <property type="entry name" value="PIN domain-like"/>
    <property type="match status" value="1"/>
</dbReference>
<comment type="similarity">
    <text evidence="6">Belongs to the UTP23/FCF1 family. UTP23 subfamily.</text>
</comment>
<comment type="caution">
    <text evidence="11">The sequence shown here is derived from an EMBL/GenBank/DDBJ whole genome shotgun (WGS) entry which is preliminary data.</text>
</comment>
<sequence>MRAKRAKQYKKAMNIYKTAFDFREPYQILLDSDFILECLKNKIHVTEQLSKTIGQIKVYLRAGGDEAIGAVVMARKYERRRCTHASPIKGSDCLAEILGTDNKFNYCVATQNEQLRKSLRKVAGTPLLHINRAILILEPPSSSTLSKQKYVIPLPPPFFPLILFLFFYLILFFLTHVLFKVESAKTGISAEEKARLVKLALLDKANDPKPAVDKAKVNKKRKRVGPKQPNPLSVKKSKKAIDAGTPTPANRGPAQTTITPNSATPDVNSSSGTNTPSKPKRKRKRKSKSADSLNQS</sequence>
<dbReference type="Gene3D" id="3.40.50.1010">
    <property type="entry name" value="5'-nuclease"/>
    <property type="match status" value="1"/>
</dbReference>
<keyword evidence="12" id="KW-1185">Reference proteome</keyword>
<keyword evidence="2" id="KW-0690">Ribosome biogenesis</keyword>
<evidence type="ECO:0000256" key="3">
    <source>
        <dbReference type="ARBA" id="ARBA00022552"/>
    </source>
</evidence>
<dbReference type="FunFam" id="3.40.50.1010:FF:000006">
    <property type="entry name" value="rRNA-processing protein UTP23 homolog"/>
    <property type="match status" value="1"/>
</dbReference>
<feature type="compositionally biased region" description="Polar residues" evidence="8">
    <location>
        <begin position="253"/>
        <end position="275"/>
    </location>
</feature>
<dbReference type="InterPro" id="IPR029060">
    <property type="entry name" value="PIN-like_dom_sf"/>
</dbReference>
<feature type="compositionally biased region" description="Basic residues" evidence="8">
    <location>
        <begin position="278"/>
        <end position="287"/>
    </location>
</feature>
<feature type="region of interest" description="Disordered" evidence="8">
    <location>
        <begin position="209"/>
        <end position="296"/>
    </location>
</feature>
<evidence type="ECO:0000256" key="4">
    <source>
        <dbReference type="ARBA" id="ARBA00023242"/>
    </source>
</evidence>
<dbReference type="STRING" id="133412.A0A1R1YFH3"/>
<organism evidence="11 12">
    <name type="scientific">Smittium culicis</name>
    <dbReference type="NCBI Taxonomy" id="133412"/>
    <lineage>
        <taxon>Eukaryota</taxon>
        <taxon>Fungi</taxon>
        <taxon>Fungi incertae sedis</taxon>
        <taxon>Zoopagomycota</taxon>
        <taxon>Kickxellomycotina</taxon>
        <taxon>Harpellomycetes</taxon>
        <taxon>Harpellales</taxon>
        <taxon>Legeriomycetaceae</taxon>
        <taxon>Smittium</taxon>
    </lineage>
</organism>
<dbReference type="Pfam" id="PF24779">
    <property type="entry name" value="UTP23_sensor"/>
    <property type="match status" value="1"/>
</dbReference>
<keyword evidence="3" id="KW-0698">rRNA processing</keyword>